<protein>
    <submittedName>
        <fullName evidence="1">Uncharacterized protein</fullName>
    </submittedName>
</protein>
<organism evidence="1 2">
    <name type="scientific">Armillaria gallica</name>
    <name type="common">Bulbous honey fungus</name>
    <name type="synonym">Armillaria bulbosa</name>
    <dbReference type="NCBI Taxonomy" id="47427"/>
    <lineage>
        <taxon>Eukaryota</taxon>
        <taxon>Fungi</taxon>
        <taxon>Dikarya</taxon>
        <taxon>Basidiomycota</taxon>
        <taxon>Agaricomycotina</taxon>
        <taxon>Agaricomycetes</taxon>
        <taxon>Agaricomycetidae</taxon>
        <taxon>Agaricales</taxon>
        <taxon>Marasmiineae</taxon>
        <taxon>Physalacriaceae</taxon>
        <taxon>Armillaria</taxon>
    </lineage>
</organism>
<accession>A0A2H3DQ20</accession>
<dbReference type="EMBL" id="KZ293662">
    <property type="protein sequence ID" value="PBK91177.1"/>
    <property type="molecule type" value="Genomic_DNA"/>
</dbReference>
<evidence type="ECO:0000313" key="2">
    <source>
        <dbReference type="Proteomes" id="UP000217790"/>
    </source>
</evidence>
<reference evidence="2" key="1">
    <citation type="journal article" date="2017" name="Nat. Ecol. Evol.">
        <title>Genome expansion and lineage-specific genetic innovations in the forest pathogenic fungi Armillaria.</title>
        <authorList>
            <person name="Sipos G."/>
            <person name="Prasanna A.N."/>
            <person name="Walter M.C."/>
            <person name="O'Connor E."/>
            <person name="Balint B."/>
            <person name="Krizsan K."/>
            <person name="Kiss B."/>
            <person name="Hess J."/>
            <person name="Varga T."/>
            <person name="Slot J."/>
            <person name="Riley R."/>
            <person name="Boka B."/>
            <person name="Rigling D."/>
            <person name="Barry K."/>
            <person name="Lee J."/>
            <person name="Mihaltcheva S."/>
            <person name="LaButti K."/>
            <person name="Lipzen A."/>
            <person name="Waldron R."/>
            <person name="Moloney N.M."/>
            <person name="Sperisen C."/>
            <person name="Kredics L."/>
            <person name="Vagvoelgyi C."/>
            <person name="Patrignani A."/>
            <person name="Fitzpatrick D."/>
            <person name="Nagy I."/>
            <person name="Doyle S."/>
            <person name="Anderson J.B."/>
            <person name="Grigoriev I.V."/>
            <person name="Gueldener U."/>
            <person name="Muensterkoetter M."/>
            <person name="Nagy L.G."/>
        </authorList>
    </citation>
    <scope>NUCLEOTIDE SEQUENCE [LARGE SCALE GENOMIC DNA]</scope>
    <source>
        <strain evidence="2">Ar21-2</strain>
    </source>
</reference>
<dbReference type="Proteomes" id="UP000217790">
    <property type="component" value="Unassembled WGS sequence"/>
</dbReference>
<dbReference type="AlphaFoldDB" id="A0A2H3DQ20"/>
<sequence length="281" mass="31646">MPCVGLLPATPSCLNNNSEEVEDQILWLPSALDSAKHVEGCRGGVVTMEEQLCEVQCRDALNTIHGIIQVKKESFVTKYQVTHITLVKLKGLGAWTDTLQVLEEKDVMSLEGAEFMVDNPMGSKGCYSMQAQGAGSVGQGYKVVSWIWTVEGALGDGSEEHLHESVKVEWLKSQAHMQRWQEQVRMVRMEMACVLMYLEWCVQVWVKRGNDLMQDAEISEGRKAYAARQAAMWCLLGHSFSNLWDQPLAEVQVQRPLWTEEEAQEPEAQEDEVFLGIQNDV</sequence>
<dbReference type="STRING" id="47427.A0A2H3DQ20"/>
<gene>
    <name evidence="1" type="ORF">ARMGADRAFT_933034</name>
</gene>
<dbReference type="InParanoid" id="A0A2H3DQ20"/>
<proteinExistence type="predicted"/>
<keyword evidence="2" id="KW-1185">Reference proteome</keyword>
<name>A0A2H3DQ20_ARMGA</name>
<dbReference type="OMA" id="WCKELLM"/>
<evidence type="ECO:0000313" key="1">
    <source>
        <dbReference type="EMBL" id="PBK91177.1"/>
    </source>
</evidence>
<dbReference type="OrthoDB" id="3062870at2759"/>